<dbReference type="Proteomes" id="UP000189728">
    <property type="component" value="Unassembled WGS sequence"/>
</dbReference>
<gene>
    <name evidence="3" type="ORF">BFG04_03840</name>
</gene>
<reference evidence="3 4" key="1">
    <citation type="submission" date="2016-08" db="EMBL/GenBank/DDBJ databases">
        <title>Campylobacter species from sea mammals.</title>
        <authorList>
            <person name="Gilbert M.J."/>
            <person name="Byrne B.A."/>
            <person name="Zomer A.L."/>
            <person name="Wagenaar J.A."/>
        </authorList>
    </citation>
    <scope>NUCLEOTIDE SEQUENCE [LARGE SCALE GENOMIC DNA]</scope>
    <source>
        <strain evidence="3 4">1105248</strain>
    </source>
</reference>
<comment type="caution">
    <text evidence="3">The sequence shown here is derived from an EMBL/GenBank/DDBJ whole genome shotgun (WGS) entry which is preliminary data.</text>
</comment>
<dbReference type="EMBL" id="MCRK01000036">
    <property type="protein sequence ID" value="OPA77237.1"/>
    <property type="molecule type" value="Genomic_DNA"/>
</dbReference>
<name>A0AAX0LAI6_9BACT</name>
<dbReference type="PANTHER" id="PTHR37813">
    <property type="entry name" value="FELS-2 PROPHAGE PROTEIN"/>
    <property type="match status" value="1"/>
</dbReference>
<dbReference type="RefSeq" id="WP_078415518.1">
    <property type="nucleotide sequence ID" value="NZ_MCRK01000036.1"/>
</dbReference>
<evidence type="ECO:0000313" key="3">
    <source>
        <dbReference type="EMBL" id="OPA77237.1"/>
    </source>
</evidence>
<dbReference type="PANTHER" id="PTHR37813:SF1">
    <property type="entry name" value="FELS-2 PROPHAGE PROTEIN"/>
    <property type="match status" value="1"/>
</dbReference>
<protein>
    <submittedName>
        <fullName evidence="3">Phage tail tape measure protein</fullName>
    </submittedName>
</protein>
<evidence type="ECO:0000313" key="4">
    <source>
        <dbReference type="Proteomes" id="UP000189728"/>
    </source>
</evidence>
<proteinExistence type="predicted"/>
<keyword evidence="1" id="KW-1188">Viral release from host cell</keyword>
<dbReference type="NCBIfam" id="TIGR01760">
    <property type="entry name" value="tape_meas_TP901"/>
    <property type="match status" value="1"/>
</dbReference>
<dbReference type="Pfam" id="PF10145">
    <property type="entry name" value="PhageMin_Tail"/>
    <property type="match status" value="1"/>
</dbReference>
<evidence type="ECO:0000259" key="2">
    <source>
        <dbReference type="Pfam" id="PF10145"/>
    </source>
</evidence>
<sequence length="360" mass="38706">MAKPILTFGMDLSDFNKAMSVVNRETRSFSNQLNKVTKDAMTAYKKGLQELKANPLADQKVKEKLDKLKQDLIKATSTKIRLNIDEATKKIMNLKGEALAAFASIGAVKAPIKTAIDFESAMADVKKVVDFDTPEEVKLFLNKLLKMSQIIPMTAEGLSQVTAAGAQMGIAKDELFKITELASKTAVAFDITAEQAGDSIGKIKNIPSLSIDETGEMMDAINHISNKNAAKASEIVEVMKRISGIGKQVGISKEQTAALATSFIALGKAPETAATASEALLKKLNNIKSATPKAQKAFSDMGIDINDFSNAMKKDAQGTILKFLSALQKVEPQKRGTLLTSIMGLNYDSDIATLISGIDI</sequence>
<accession>A0AAX0LAI6</accession>
<feature type="domain" description="Phage tail tape measure protein" evidence="2">
    <location>
        <begin position="143"/>
        <end position="344"/>
    </location>
</feature>
<organism evidence="3 4">
    <name type="scientific">Campylobacter pinnipediorum subsp. pinnipediorum</name>
    <dbReference type="NCBI Taxonomy" id="1660067"/>
    <lineage>
        <taxon>Bacteria</taxon>
        <taxon>Pseudomonadati</taxon>
        <taxon>Campylobacterota</taxon>
        <taxon>Epsilonproteobacteria</taxon>
        <taxon>Campylobacterales</taxon>
        <taxon>Campylobacteraceae</taxon>
        <taxon>Campylobacter</taxon>
    </lineage>
</organism>
<evidence type="ECO:0000256" key="1">
    <source>
        <dbReference type="ARBA" id="ARBA00022612"/>
    </source>
</evidence>
<dbReference type="AlphaFoldDB" id="A0AAX0LAI6"/>
<dbReference type="InterPro" id="IPR010090">
    <property type="entry name" value="Phage_tape_meas"/>
</dbReference>